<name>A0AAW9A4U4_9BACL</name>
<gene>
    <name evidence="3" type="ORF">QTL97_03090</name>
</gene>
<dbReference type="InterPro" id="IPR010982">
    <property type="entry name" value="Lambda_DNA-bd_dom_sf"/>
</dbReference>
<evidence type="ECO:0000313" key="3">
    <source>
        <dbReference type="EMBL" id="MDW0115927.1"/>
    </source>
</evidence>
<dbReference type="Pfam" id="PF07883">
    <property type="entry name" value="Cupin_2"/>
    <property type="match status" value="1"/>
</dbReference>
<dbReference type="InterPro" id="IPR001387">
    <property type="entry name" value="Cro/C1-type_HTH"/>
</dbReference>
<dbReference type="PANTHER" id="PTHR46797:SF1">
    <property type="entry name" value="METHYLPHOSPHONATE SYNTHASE"/>
    <property type="match status" value="1"/>
</dbReference>
<dbReference type="GO" id="GO:0003677">
    <property type="term" value="F:DNA binding"/>
    <property type="evidence" value="ECO:0007669"/>
    <property type="project" value="UniProtKB-KW"/>
</dbReference>
<dbReference type="InterPro" id="IPR014710">
    <property type="entry name" value="RmlC-like_jellyroll"/>
</dbReference>
<dbReference type="CDD" id="cd02209">
    <property type="entry name" value="cupin_XRE_C"/>
    <property type="match status" value="1"/>
</dbReference>
<evidence type="ECO:0000256" key="1">
    <source>
        <dbReference type="ARBA" id="ARBA00023125"/>
    </source>
</evidence>
<sequence>MTEVVIFLIKEESTIYPEEIGRKVKEARLNKSFTQQELADKCSLTKSHISKIENGQASPALATLSKIAKELNAPLSYFLESNNQSKMAIVRNTERTLKVGNEEIGYTYEALAKRPHFSKIEPVIVTVLPEAELVEPFTHAEDEFIFVLSGSINLYYDGELHLLEQGDSAYFEGTIPHIFLSTGKIEAKVLTMFIQVDSL</sequence>
<accession>A0AAW9A4U4</accession>
<keyword evidence="1" id="KW-0238">DNA-binding</keyword>
<dbReference type="Gene3D" id="1.10.260.40">
    <property type="entry name" value="lambda repressor-like DNA-binding domains"/>
    <property type="match status" value="1"/>
</dbReference>
<dbReference type="SMART" id="SM00530">
    <property type="entry name" value="HTH_XRE"/>
    <property type="match status" value="1"/>
</dbReference>
<organism evidence="3 4">
    <name type="scientific">Sporosarcina thermotolerans</name>
    <dbReference type="NCBI Taxonomy" id="633404"/>
    <lineage>
        <taxon>Bacteria</taxon>
        <taxon>Bacillati</taxon>
        <taxon>Bacillota</taxon>
        <taxon>Bacilli</taxon>
        <taxon>Bacillales</taxon>
        <taxon>Caryophanaceae</taxon>
        <taxon>Sporosarcina</taxon>
    </lineage>
</organism>
<dbReference type="PROSITE" id="PS50943">
    <property type="entry name" value="HTH_CROC1"/>
    <property type="match status" value="1"/>
</dbReference>
<dbReference type="InterPro" id="IPR050807">
    <property type="entry name" value="TransReg_Diox_bact_type"/>
</dbReference>
<dbReference type="EMBL" id="JAUBDJ010000001">
    <property type="protein sequence ID" value="MDW0115927.1"/>
    <property type="molecule type" value="Genomic_DNA"/>
</dbReference>
<reference evidence="3 4" key="1">
    <citation type="submission" date="2023-06" db="EMBL/GenBank/DDBJ databases">
        <title>Sporosarcina sp. nov., isolated from Korean traditional fermented seafood 'Jeotgal'.</title>
        <authorList>
            <person name="Yang A.I."/>
            <person name="Shin N.-R."/>
        </authorList>
    </citation>
    <scope>NUCLEOTIDE SEQUENCE [LARGE SCALE GENOMIC DNA]</scope>
    <source>
        <strain evidence="3 4">KCTC43456</strain>
    </source>
</reference>
<dbReference type="CDD" id="cd00093">
    <property type="entry name" value="HTH_XRE"/>
    <property type="match status" value="1"/>
</dbReference>
<dbReference type="SUPFAM" id="SSF47413">
    <property type="entry name" value="lambda repressor-like DNA-binding domains"/>
    <property type="match status" value="1"/>
</dbReference>
<keyword evidence="4" id="KW-1185">Reference proteome</keyword>
<dbReference type="GO" id="GO:0005829">
    <property type="term" value="C:cytosol"/>
    <property type="evidence" value="ECO:0007669"/>
    <property type="project" value="TreeGrafter"/>
</dbReference>
<evidence type="ECO:0000259" key="2">
    <source>
        <dbReference type="PROSITE" id="PS50943"/>
    </source>
</evidence>
<dbReference type="Gene3D" id="2.60.120.10">
    <property type="entry name" value="Jelly Rolls"/>
    <property type="match status" value="1"/>
</dbReference>
<protein>
    <submittedName>
        <fullName evidence="3">Helix-turn-helix domain-containing protein</fullName>
    </submittedName>
</protein>
<feature type="domain" description="HTH cro/C1-type" evidence="2">
    <location>
        <begin position="24"/>
        <end position="78"/>
    </location>
</feature>
<dbReference type="SUPFAM" id="SSF51182">
    <property type="entry name" value="RmlC-like cupins"/>
    <property type="match status" value="1"/>
</dbReference>
<comment type="caution">
    <text evidence="3">The sequence shown here is derived from an EMBL/GenBank/DDBJ whole genome shotgun (WGS) entry which is preliminary data.</text>
</comment>
<proteinExistence type="predicted"/>
<dbReference type="GO" id="GO:0003700">
    <property type="term" value="F:DNA-binding transcription factor activity"/>
    <property type="evidence" value="ECO:0007669"/>
    <property type="project" value="TreeGrafter"/>
</dbReference>
<dbReference type="AlphaFoldDB" id="A0AAW9A4U4"/>
<dbReference type="InterPro" id="IPR013096">
    <property type="entry name" value="Cupin_2"/>
</dbReference>
<dbReference type="Proteomes" id="UP001271648">
    <property type="component" value="Unassembled WGS sequence"/>
</dbReference>
<dbReference type="PANTHER" id="PTHR46797">
    <property type="entry name" value="HTH-TYPE TRANSCRIPTIONAL REGULATOR"/>
    <property type="match status" value="1"/>
</dbReference>
<dbReference type="Pfam" id="PF01381">
    <property type="entry name" value="HTH_3"/>
    <property type="match status" value="1"/>
</dbReference>
<dbReference type="InterPro" id="IPR011051">
    <property type="entry name" value="RmlC_Cupin_sf"/>
</dbReference>
<dbReference type="RefSeq" id="WP_283731564.1">
    <property type="nucleotide sequence ID" value="NZ_CP125968.1"/>
</dbReference>
<evidence type="ECO:0000313" key="4">
    <source>
        <dbReference type="Proteomes" id="UP001271648"/>
    </source>
</evidence>